<dbReference type="STRING" id="84029.CROST_38530"/>
<organism evidence="1 2">
    <name type="scientific">Clostridium felsineum</name>
    <dbReference type="NCBI Taxonomy" id="36839"/>
    <lineage>
        <taxon>Bacteria</taxon>
        <taxon>Bacillati</taxon>
        <taxon>Bacillota</taxon>
        <taxon>Clostridia</taxon>
        <taxon>Eubacteriales</taxon>
        <taxon>Clostridiaceae</taxon>
        <taxon>Clostridium</taxon>
    </lineage>
</organism>
<proteinExistence type="predicted"/>
<dbReference type="Pfam" id="PF07875">
    <property type="entry name" value="Coat_F"/>
    <property type="match status" value="1"/>
</dbReference>
<accession>A0A1S8KYT2</accession>
<name>A0A1S8KYT2_9CLOT</name>
<dbReference type="KEGG" id="crw:CROST_036170"/>
<dbReference type="RefSeq" id="WP_077832246.1">
    <property type="nucleotide sequence ID" value="NZ_CP096983.1"/>
</dbReference>
<gene>
    <name evidence="1" type="ORF">CROST_036170</name>
</gene>
<reference evidence="1 2" key="1">
    <citation type="submission" date="2022-04" db="EMBL/GenBank/DDBJ databases">
        <title>Genome sequence of C. roseum typestrain.</title>
        <authorList>
            <person name="Poehlein A."/>
            <person name="Schoch T."/>
            <person name="Duerre P."/>
            <person name="Daniel R."/>
        </authorList>
    </citation>
    <scope>NUCLEOTIDE SEQUENCE [LARGE SCALE GENOMIC DNA]</scope>
    <source>
        <strain evidence="1 2">DSM 7320</strain>
    </source>
</reference>
<dbReference type="Proteomes" id="UP000190951">
    <property type="component" value="Chromosome"/>
</dbReference>
<evidence type="ECO:0000313" key="1">
    <source>
        <dbReference type="EMBL" id="URZ12872.1"/>
    </source>
</evidence>
<sequence length="100" mass="11270">MKIISNLTGTDDKTLTNANIASDFMTNLDDTIISLSTATCQAINPQLRQVLDSQLVSAINTKHELLDMMVKKSWYSPFDDPTKQLKDSYIDAKRIMETEN</sequence>
<dbReference type="AlphaFoldDB" id="A0A1S8KYT2"/>
<dbReference type="InterPro" id="IPR012851">
    <property type="entry name" value="Spore_coat_CotF-like"/>
</dbReference>
<dbReference type="EMBL" id="CP096983">
    <property type="protein sequence ID" value="URZ12872.1"/>
    <property type="molecule type" value="Genomic_DNA"/>
</dbReference>
<keyword evidence="2" id="KW-1185">Reference proteome</keyword>
<evidence type="ECO:0000313" key="2">
    <source>
        <dbReference type="Proteomes" id="UP000190951"/>
    </source>
</evidence>
<protein>
    <submittedName>
        <fullName evidence="1">Uncharacterized protein</fullName>
    </submittedName>
</protein>